<evidence type="ECO:0000256" key="1">
    <source>
        <dbReference type="SAM" id="MobiDB-lite"/>
    </source>
</evidence>
<dbReference type="EMBL" id="JARKIB010000017">
    <property type="protein sequence ID" value="KAJ7770012.1"/>
    <property type="molecule type" value="Genomic_DNA"/>
</dbReference>
<dbReference type="Pfam" id="PF05368">
    <property type="entry name" value="NmrA"/>
    <property type="match status" value="1"/>
</dbReference>
<evidence type="ECO:0000259" key="2">
    <source>
        <dbReference type="Pfam" id="PF05368"/>
    </source>
</evidence>
<gene>
    <name evidence="3" type="ORF">B0H16DRAFT_237653</name>
</gene>
<feature type="domain" description="NmrA-like" evidence="2">
    <location>
        <begin position="31"/>
        <end position="319"/>
    </location>
</feature>
<comment type="caution">
    <text evidence="3">The sequence shown here is derived from an EMBL/GenBank/DDBJ whole genome shotgun (WGS) entry which is preliminary data.</text>
</comment>
<feature type="region of interest" description="Disordered" evidence="1">
    <location>
        <begin position="1"/>
        <end position="21"/>
    </location>
</feature>
<keyword evidence="4" id="KW-1185">Reference proteome</keyword>
<dbReference type="InterPro" id="IPR051604">
    <property type="entry name" value="Ergot_Alk_Oxidoreductase"/>
</dbReference>
<reference evidence="3" key="1">
    <citation type="submission" date="2023-03" db="EMBL/GenBank/DDBJ databases">
        <title>Massive genome expansion in bonnet fungi (Mycena s.s.) driven by repeated elements and novel gene families across ecological guilds.</title>
        <authorList>
            <consortium name="Lawrence Berkeley National Laboratory"/>
            <person name="Harder C.B."/>
            <person name="Miyauchi S."/>
            <person name="Viragh M."/>
            <person name="Kuo A."/>
            <person name="Thoen E."/>
            <person name="Andreopoulos B."/>
            <person name="Lu D."/>
            <person name="Skrede I."/>
            <person name="Drula E."/>
            <person name="Henrissat B."/>
            <person name="Morin E."/>
            <person name="Kohler A."/>
            <person name="Barry K."/>
            <person name="LaButti K."/>
            <person name="Morin E."/>
            <person name="Salamov A."/>
            <person name="Lipzen A."/>
            <person name="Mereny Z."/>
            <person name="Hegedus B."/>
            <person name="Baldrian P."/>
            <person name="Stursova M."/>
            <person name="Weitz H."/>
            <person name="Taylor A."/>
            <person name="Grigoriev I.V."/>
            <person name="Nagy L.G."/>
            <person name="Martin F."/>
            <person name="Kauserud H."/>
        </authorList>
    </citation>
    <scope>NUCLEOTIDE SEQUENCE</scope>
    <source>
        <strain evidence="3">CBHHK182m</strain>
    </source>
</reference>
<protein>
    <recommendedName>
        <fullName evidence="2">NmrA-like domain-containing protein</fullName>
    </recommendedName>
</protein>
<dbReference type="InterPro" id="IPR036291">
    <property type="entry name" value="NAD(P)-bd_dom_sf"/>
</dbReference>
<dbReference type="InterPro" id="IPR008030">
    <property type="entry name" value="NmrA-like"/>
</dbReference>
<evidence type="ECO:0000313" key="3">
    <source>
        <dbReference type="EMBL" id="KAJ7770012.1"/>
    </source>
</evidence>
<dbReference type="Proteomes" id="UP001215598">
    <property type="component" value="Unassembled WGS sequence"/>
</dbReference>
<evidence type="ECO:0000313" key="4">
    <source>
        <dbReference type="Proteomes" id="UP001215598"/>
    </source>
</evidence>
<dbReference type="SUPFAM" id="SSF51735">
    <property type="entry name" value="NAD(P)-binding Rossmann-fold domains"/>
    <property type="match status" value="1"/>
</dbReference>
<name>A0AAD7JQS3_9AGAR</name>
<proteinExistence type="predicted"/>
<dbReference type="PANTHER" id="PTHR43162">
    <property type="match status" value="1"/>
</dbReference>
<organism evidence="3 4">
    <name type="scientific">Mycena metata</name>
    <dbReference type="NCBI Taxonomy" id="1033252"/>
    <lineage>
        <taxon>Eukaryota</taxon>
        <taxon>Fungi</taxon>
        <taxon>Dikarya</taxon>
        <taxon>Basidiomycota</taxon>
        <taxon>Agaricomycotina</taxon>
        <taxon>Agaricomycetes</taxon>
        <taxon>Agaricomycetidae</taxon>
        <taxon>Agaricales</taxon>
        <taxon>Marasmiineae</taxon>
        <taxon>Mycenaceae</taxon>
        <taxon>Mycena</taxon>
    </lineage>
</organism>
<accession>A0AAD7JQS3</accession>
<dbReference type="Gene3D" id="3.40.50.720">
    <property type="entry name" value="NAD(P)-binding Rossmann-like Domain"/>
    <property type="match status" value="1"/>
</dbReference>
<dbReference type="AlphaFoldDB" id="A0AAD7JQS3"/>
<dbReference type="PANTHER" id="PTHR43162:SF1">
    <property type="entry name" value="PRESTALK A DIFFERENTIATION PROTEIN A"/>
    <property type="match status" value="1"/>
</dbReference>
<sequence>MTERASKNPLNIVPSIRTTTLPHPPNMATPVLVFGATGAVGSACARHAHSLGATVTLAVRDTKKPIPGLSFEQEKAGGYKRVQADLTQPGTITEAVAQSGAKHAFIYLIFSPPGAPDPNRPALEALKAAGVEFVVFLSSFTVALYEPAIDRVPAQEFIPYSHAQVELALQDVFGASYVALRPAGFASNSLRWAGMVKAGGAVKVPYPEASFDWIVPEDIGRAGASILVGGPSSTGGKTNVLLCGPEVISQADAVKIIGKVVGKELGVEGVSGEEAVKVLAAGGFPEPIARYLVKTLAANGHEGATMNAETFWGSDQYKVGVENVTKYAGKATTLVEWATENKGAFE</sequence>